<keyword evidence="4" id="KW-0804">Transcription</keyword>
<dbReference type="SUPFAM" id="SSF101936">
    <property type="entry name" value="DNA-binding pseudobarrel domain"/>
    <property type="match status" value="1"/>
</dbReference>
<keyword evidence="2" id="KW-0805">Transcription regulation</keyword>
<protein>
    <recommendedName>
        <fullName evidence="7">TF-B3 domain-containing protein</fullName>
    </recommendedName>
</protein>
<gene>
    <name evidence="8" type="ORF">C4D60_Mb03t13620</name>
</gene>
<dbReference type="AlphaFoldDB" id="A0A4S8J9P7"/>
<reference evidence="8 9" key="1">
    <citation type="journal article" date="2019" name="Nat. Plants">
        <title>Genome sequencing of Musa balbisiana reveals subgenome evolution and function divergence in polyploid bananas.</title>
        <authorList>
            <person name="Yao X."/>
        </authorList>
    </citation>
    <scope>NUCLEOTIDE SEQUENCE [LARGE SCALE GENOMIC DNA]</scope>
    <source>
        <strain evidence="9">cv. DH-PKW</strain>
        <tissue evidence="8">Leaves</tissue>
    </source>
</reference>
<evidence type="ECO:0000313" key="8">
    <source>
        <dbReference type="EMBL" id="THU58378.1"/>
    </source>
</evidence>
<name>A0A4S8J9P7_MUSBA</name>
<evidence type="ECO:0000256" key="2">
    <source>
        <dbReference type="ARBA" id="ARBA00023015"/>
    </source>
</evidence>
<feature type="compositionally biased region" description="Basic and acidic residues" evidence="6">
    <location>
        <begin position="267"/>
        <end position="276"/>
    </location>
</feature>
<comment type="subcellular location">
    <subcellularLocation>
        <location evidence="1">Nucleus</location>
    </subcellularLocation>
</comment>
<dbReference type="Proteomes" id="UP000317650">
    <property type="component" value="Chromosome 3"/>
</dbReference>
<comment type="caution">
    <text evidence="8">The sequence shown here is derived from an EMBL/GenBank/DDBJ whole genome shotgun (WGS) entry which is preliminary data.</text>
</comment>
<dbReference type="GO" id="GO:0005634">
    <property type="term" value="C:nucleus"/>
    <property type="evidence" value="ECO:0007669"/>
    <property type="project" value="UniProtKB-SubCell"/>
</dbReference>
<dbReference type="InterPro" id="IPR044800">
    <property type="entry name" value="LEC2-like"/>
</dbReference>
<keyword evidence="5" id="KW-0539">Nucleus</keyword>
<dbReference type="InterPro" id="IPR015300">
    <property type="entry name" value="DNA-bd_pseudobarrel_sf"/>
</dbReference>
<evidence type="ECO:0000256" key="6">
    <source>
        <dbReference type="SAM" id="MobiDB-lite"/>
    </source>
</evidence>
<accession>A0A4S8J9P7</accession>
<dbReference type="PROSITE" id="PS50863">
    <property type="entry name" value="B3"/>
    <property type="match status" value="1"/>
</dbReference>
<dbReference type="CDD" id="cd10017">
    <property type="entry name" value="B3_DNA"/>
    <property type="match status" value="1"/>
</dbReference>
<evidence type="ECO:0000313" key="9">
    <source>
        <dbReference type="Proteomes" id="UP000317650"/>
    </source>
</evidence>
<evidence type="ECO:0000256" key="5">
    <source>
        <dbReference type="ARBA" id="ARBA00023242"/>
    </source>
</evidence>
<keyword evidence="9" id="KW-1185">Reference proteome</keyword>
<feature type="region of interest" description="Disordered" evidence="6">
    <location>
        <begin position="229"/>
        <end position="276"/>
    </location>
</feature>
<dbReference type="InterPro" id="IPR003340">
    <property type="entry name" value="B3_DNA-bd"/>
</dbReference>
<feature type="domain" description="TF-B3" evidence="7">
    <location>
        <begin position="38"/>
        <end position="145"/>
    </location>
</feature>
<dbReference type="PANTHER" id="PTHR31140:SF123">
    <property type="entry name" value="B3 DOMAIN-CONTAINING TRANSCRIPTION FACTOR NGA1"/>
    <property type="match status" value="1"/>
</dbReference>
<organism evidence="8 9">
    <name type="scientific">Musa balbisiana</name>
    <name type="common">Banana</name>
    <dbReference type="NCBI Taxonomy" id="52838"/>
    <lineage>
        <taxon>Eukaryota</taxon>
        <taxon>Viridiplantae</taxon>
        <taxon>Streptophyta</taxon>
        <taxon>Embryophyta</taxon>
        <taxon>Tracheophyta</taxon>
        <taxon>Spermatophyta</taxon>
        <taxon>Magnoliopsida</taxon>
        <taxon>Liliopsida</taxon>
        <taxon>Zingiberales</taxon>
        <taxon>Musaceae</taxon>
        <taxon>Musa</taxon>
    </lineage>
</organism>
<dbReference type="EMBL" id="PYDT01000006">
    <property type="protein sequence ID" value="THU58378.1"/>
    <property type="molecule type" value="Genomic_DNA"/>
</dbReference>
<dbReference type="Pfam" id="PF02362">
    <property type="entry name" value="B3"/>
    <property type="match status" value="1"/>
</dbReference>
<dbReference type="SMART" id="SM01019">
    <property type="entry name" value="B3"/>
    <property type="match status" value="1"/>
</dbReference>
<dbReference type="Gene3D" id="2.40.330.10">
    <property type="entry name" value="DNA-binding pseudobarrel domain"/>
    <property type="match status" value="1"/>
</dbReference>
<evidence type="ECO:0000259" key="7">
    <source>
        <dbReference type="PROSITE" id="PS50863"/>
    </source>
</evidence>
<dbReference type="GO" id="GO:0003677">
    <property type="term" value="F:DNA binding"/>
    <property type="evidence" value="ECO:0007669"/>
    <property type="project" value="UniProtKB-KW"/>
</dbReference>
<sequence length="276" mass="31123">MDGFGVETPSSSSFLWIPSVAELVRRAPARILDREHMFDKVVTPSDVGKLNRLVIPKQHAERFFPLEPAFAGKGLVLFFEDGAGKQWCFRYSYWSSSQSYVITKGWCRFVKEKQLDAGDTVSFFRARSGEAGQRRRLFIDLQRRRHRTRPVGHQGVLIASTAPPLRGSWLPHFYYGSVVPPRHVGVQAAAGRADMGSMPAVLDSVPVVLAAAEPKRIRLFGVNLECPETEDRKNSPLLPPCQSRTESDESTDISTERRQTSMHHHFGCSDREEGRR</sequence>
<dbReference type="PANTHER" id="PTHR31140">
    <property type="entry name" value="B3 DOMAIN-CONTAINING TRANSCRIPTION FACTOR ABI3"/>
    <property type="match status" value="1"/>
</dbReference>
<keyword evidence="3" id="KW-0238">DNA-binding</keyword>
<evidence type="ECO:0000256" key="1">
    <source>
        <dbReference type="ARBA" id="ARBA00004123"/>
    </source>
</evidence>
<evidence type="ECO:0000256" key="4">
    <source>
        <dbReference type="ARBA" id="ARBA00023163"/>
    </source>
</evidence>
<evidence type="ECO:0000256" key="3">
    <source>
        <dbReference type="ARBA" id="ARBA00023125"/>
    </source>
</evidence>
<dbReference type="GO" id="GO:0003700">
    <property type="term" value="F:DNA-binding transcription factor activity"/>
    <property type="evidence" value="ECO:0007669"/>
    <property type="project" value="InterPro"/>
</dbReference>
<proteinExistence type="predicted"/>